<reference evidence="1" key="1">
    <citation type="submission" date="2022-06" db="EMBL/GenBank/DDBJ databases">
        <authorList>
            <person name="Legras J.-L."/>
            <person name="Devillers H."/>
            <person name="Grondin C."/>
        </authorList>
    </citation>
    <scope>NUCLEOTIDE SEQUENCE</scope>
    <source>
        <strain evidence="1">CLIB 1444</strain>
    </source>
</reference>
<keyword evidence="2" id="KW-1185">Reference proteome</keyword>
<accession>A0ACA9Y956</accession>
<comment type="caution">
    <text evidence="1">The sequence shown here is derived from an EMBL/GenBank/DDBJ whole genome shotgun (WGS) entry which is preliminary data.</text>
</comment>
<gene>
    <name evidence="1" type="ORF">CLIB1444_05S07426</name>
</gene>
<sequence>MSKIIRLSNFQTASRCWLPTNNIIRSNNIRLLSSNQRYINLNQHSLSDINLISNDEILNYQELNNTTNTIIKNDEEMNFEPTIFSNDDVFTAGPVNKH</sequence>
<dbReference type="EMBL" id="CALSDN010000005">
    <property type="protein sequence ID" value="CAH6721273.1"/>
    <property type="molecule type" value="Genomic_DNA"/>
</dbReference>
<dbReference type="Proteomes" id="UP001152531">
    <property type="component" value="Unassembled WGS sequence"/>
</dbReference>
<evidence type="ECO:0000313" key="1">
    <source>
        <dbReference type="EMBL" id="CAH6721273.1"/>
    </source>
</evidence>
<name>A0ACA9Y956_9ASCO</name>
<evidence type="ECO:0000313" key="2">
    <source>
        <dbReference type="Proteomes" id="UP001152531"/>
    </source>
</evidence>
<organism evidence="1 2">
    <name type="scientific">[Candida] jaroonii</name>
    <dbReference type="NCBI Taxonomy" id="467808"/>
    <lineage>
        <taxon>Eukaryota</taxon>
        <taxon>Fungi</taxon>
        <taxon>Dikarya</taxon>
        <taxon>Ascomycota</taxon>
        <taxon>Saccharomycotina</taxon>
        <taxon>Pichiomycetes</taxon>
        <taxon>Debaryomycetaceae</taxon>
        <taxon>Yamadazyma</taxon>
    </lineage>
</organism>
<proteinExistence type="predicted"/>
<protein>
    <submittedName>
        <fullName evidence="1">Uncharacterized protein</fullName>
    </submittedName>
</protein>